<comment type="caution">
    <text evidence="1">The sequence shown here is derived from an EMBL/GenBank/DDBJ whole genome shotgun (WGS) entry which is preliminary data.</text>
</comment>
<protein>
    <submittedName>
        <fullName evidence="1">Alpha/Beta hydrolase protein</fullName>
    </submittedName>
</protein>
<proteinExistence type="predicted"/>
<dbReference type="PANTHER" id="PTHR12277:SF64">
    <property type="entry name" value="SUPERFAMILY HYDROLASE, PUTATIVE (AFU_ORTHOLOGUE AFUA_3G01760)-RELATED"/>
    <property type="match status" value="1"/>
</dbReference>
<dbReference type="EMBL" id="JAGTJR010000001">
    <property type="protein sequence ID" value="KAH7065284.1"/>
    <property type="molecule type" value="Genomic_DNA"/>
</dbReference>
<accession>A0ABQ8GVK4</accession>
<name>A0ABQ8GVK4_9PEZI</name>
<keyword evidence="2" id="KW-1185">Reference proteome</keyword>
<keyword evidence="1" id="KW-0378">Hydrolase</keyword>
<dbReference type="Proteomes" id="UP000774617">
    <property type="component" value="Unassembled WGS sequence"/>
</dbReference>
<dbReference type="InterPro" id="IPR029058">
    <property type="entry name" value="AB_hydrolase_fold"/>
</dbReference>
<dbReference type="GO" id="GO:0016787">
    <property type="term" value="F:hydrolase activity"/>
    <property type="evidence" value="ECO:0007669"/>
    <property type="project" value="UniProtKB-KW"/>
</dbReference>
<organism evidence="1 2">
    <name type="scientific">Macrophomina phaseolina</name>
    <dbReference type="NCBI Taxonomy" id="35725"/>
    <lineage>
        <taxon>Eukaryota</taxon>
        <taxon>Fungi</taxon>
        <taxon>Dikarya</taxon>
        <taxon>Ascomycota</taxon>
        <taxon>Pezizomycotina</taxon>
        <taxon>Dothideomycetes</taxon>
        <taxon>Dothideomycetes incertae sedis</taxon>
        <taxon>Botryosphaeriales</taxon>
        <taxon>Botryosphaeriaceae</taxon>
        <taxon>Macrophomina</taxon>
    </lineage>
</organism>
<gene>
    <name evidence="1" type="ORF">B0J12DRAFT_561009</name>
</gene>
<reference evidence="1 2" key="1">
    <citation type="journal article" date="2021" name="Nat. Commun.">
        <title>Genetic determinants of endophytism in the Arabidopsis root mycobiome.</title>
        <authorList>
            <person name="Mesny F."/>
            <person name="Miyauchi S."/>
            <person name="Thiergart T."/>
            <person name="Pickel B."/>
            <person name="Atanasova L."/>
            <person name="Karlsson M."/>
            <person name="Huettel B."/>
            <person name="Barry K.W."/>
            <person name="Haridas S."/>
            <person name="Chen C."/>
            <person name="Bauer D."/>
            <person name="Andreopoulos W."/>
            <person name="Pangilinan J."/>
            <person name="LaButti K."/>
            <person name="Riley R."/>
            <person name="Lipzen A."/>
            <person name="Clum A."/>
            <person name="Drula E."/>
            <person name="Henrissat B."/>
            <person name="Kohler A."/>
            <person name="Grigoriev I.V."/>
            <person name="Martin F.M."/>
            <person name="Hacquard S."/>
        </authorList>
    </citation>
    <scope>NUCLEOTIDE SEQUENCE [LARGE SCALE GENOMIC DNA]</scope>
    <source>
        <strain evidence="1 2">MPI-SDFR-AT-0080</strain>
    </source>
</reference>
<evidence type="ECO:0000313" key="2">
    <source>
        <dbReference type="Proteomes" id="UP000774617"/>
    </source>
</evidence>
<dbReference type="Gene3D" id="3.40.50.1820">
    <property type="entry name" value="alpha/beta hydrolase"/>
    <property type="match status" value="1"/>
</dbReference>
<evidence type="ECO:0000313" key="1">
    <source>
        <dbReference type="EMBL" id="KAH7065284.1"/>
    </source>
</evidence>
<dbReference type="SUPFAM" id="SSF53474">
    <property type="entry name" value="alpha/beta-Hydrolases"/>
    <property type="match status" value="1"/>
</dbReference>
<dbReference type="PANTHER" id="PTHR12277">
    <property type="entry name" value="ALPHA/BETA HYDROLASE DOMAIN-CONTAINING PROTEIN"/>
    <property type="match status" value="1"/>
</dbReference>
<sequence length="400" mass="44636">MRIAHFPTHPPPAALKPVIPTAFRRGLASRAHTTAIIQSLARPSLSRPCRIFNTVTSASRQNGRRSMFTETLPTVLVPPAMFMTCFLGLWSYKIIMTIIFQNKFIYMPYMPPFARSEKIEDYAAACKPVQWQEKRIQSLDNTRISLCVGTMPSLPGDHAKMDRKHVVVIYFQGNGASLPPRLPALTGVLRALYETPGADFPVYSIVALSYRGFWKSKGKASQKGIELDAQATLAWVQENFPAAQVVFWGQSLGAGVAADLVARRLVAASRRESSGSQGNIAGLVLETPFIGIKDMLLALYPQKWLPYRYLWPFLRNWWDTDAALRKIAAFRGDRNLPIQIITAARDEIVPASQGNHLHDLCKELQLDVRRRDVLGALHNEVPGKPEGRGSVVSFIREVTT</sequence>